<feature type="domain" description="FAD-binding" evidence="8">
    <location>
        <begin position="6"/>
        <end position="322"/>
    </location>
</feature>
<organism evidence="9 10">
    <name type="scientific">Tropicimonas omnivorans</name>
    <dbReference type="NCBI Taxonomy" id="3075590"/>
    <lineage>
        <taxon>Bacteria</taxon>
        <taxon>Pseudomonadati</taxon>
        <taxon>Pseudomonadota</taxon>
        <taxon>Alphaproteobacteria</taxon>
        <taxon>Rhodobacterales</taxon>
        <taxon>Roseobacteraceae</taxon>
        <taxon>Tropicimonas</taxon>
    </lineage>
</organism>
<evidence type="ECO:0000313" key="9">
    <source>
        <dbReference type="EMBL" id="MDT0681373.1"/>
    </source>
</evidence>
<dbReference type="PANTHER" id="PTHR43876">
    <property type="entry name" value="UBIQUINONE BIOSYNTHESIS MONOOXYGENASE COQ6, MITOCHONDRIAL"/>
    <property type="match status" value="1"/>
</dbReference>
<reference evidence="9 10" key="1">
    <citation type="submission" date="2023-09" db="EMBL/GenBank/DDBJ databases">
        <authorList>
            <person name="Rey-Velasco X."/>
        </authorList>
    </citation>
    <scope>NUCLEOTIDE SEQUENCE [LARGE SCALE GENOMIC DNA]</scope>
    <source>
        <strain evidence="9 10">F158</strain>
    </source>
</reference>
<comment type="cofactor">
    <cofactor evidence="1">
        <name>FAD</name>
        <dbReference type="ChEBI" id="CHEBI:57692"/>
    </cofactor>
</comment>
<dbReference type="InterPro" id="IPR002938">
    <property type="entry name" value="FAD-bd"/>
</dbReference>
<comment type="caution">
    <text evidence="9">The sequence shown here is derived from an EMBL/GenBank/DDBJ whole genome shotgun (WGS) entry which is preliminary data.</text>
</comment>
<keyword evidence="4" id="KW-0285">Flavoprotein</keyword>
<dbReference type="EMBL" id="JAVRHL010000001">
    <property type="protein sequence ID" value="MDT0681373.1"/>
    <property type="molecule type" value="Genomic_DNA"/>
</dbReference>
<keyword evidence="6" id="KW-0560">Oxidoreductase</keyword>
<dbReference type="InterPro" id="IPR010971">
    <property type="entry name" value="UbiH/COQ6"/>
</dbReference>
<dbReference type="PROSITE" id="PS01304">
    <property type="entry name" value="UBIH"/>
    <property type="match status" value="1"/>
</dbReference>
<comment type="similarity">
    <text evidence="3">Belongs to the UbiH/COQ6 family.</text>
</comment>
<evidence type="ECO:0000256" key="6">
    <source>
        <dbReference type="ARBA" id="ARBA00023002"/>
    </source>
</evidence>
<evidence type="ECO:0000256" key="7">
    <source>
        <dbReference type="ARBA" id="ARBA00023033"/>
    </source>
</evidence>
<sequence length="406" mass="42772">MNTDSDLIIVGGGLNGPALALAAADAGLTVTLIDREANPRQAGANPRAYALAHGSVNVLRATGVWSRTGDGQQPILGVRASDGRAGEGASPLALILDSGELEEGPFGAMVEDAVLRRALWEAIDAAEGIEVITGIEISSQTTEGTRATVTLADGRTLSSALLVGADGGRSGVASRAKISRTGWRYRQMALVATIAHERDHEGIAHQFFMPGGPLAILPLTGRRSAIVWSEAEGIAKHYASLDEPGFLAALRPRVGGFLGELSIEGARAAFPLALSLANRIVEPRLALIGEAAQSVHPIAGQGLNQGLRDVATLVEVIAEARRRGEDIGAADVLERHRRWRSFDRAALATATDAFVRLFSNDDPFLRAFRDLGMEAVTRVPGLRRAVMREAAGLSGDRPRLMQGLSA</sequence>
<evidence type="ECO:0000256" key="4">
    <source>
        <dbReference type="ARBA" id="ARBA00022630"/>
    </source>
</evidence>
<evidence type="ECO:0000256" key="1">
    <source>
        <dbReference type="ARBA" id="ARBA00001974"/>
    </source>
</evidence>
<dbReference type="Gene3D" id="3.50.50.60">
    <property type="entry name" value="FAD/NAD(P)-binding domain"/>
    <property type="match status" value="2"/>
</dbReference>
<dbReference type="InterPro" id="IPR051205">
    <property type="entry name" value="UbiH/COQ6_monooxygenase"/>
</dbReference>
<protein>
    <submittedName>
        <fullName evidence="9">UbiH/UbiF/VisC/COQ6 family ubiquinone biosynthesis hydroxylase</fullName>
    </submittedName>
</protein>
<proteinExistence type="inferred from homology"/>
<evidence type="ECO:0000256" key="5">
    <source>
        <dbReference type="ARBA" id="ARBA00022827"/>
    </source>
</evidence>
<keyword evidence="10" id="KW-1185">Reference proteome</keyword>
<evidence type="ECO:0000313" key="10">
    <source>
        <dbReference type="Proteomes" id="UP001265259"/>
    </source>
</evidence>
<dbReference type="InterPro" id="IPR018168">
    <property type="entry name" value="Ubi_Hdrlase_CS"/>
</dbReference>
<accession>A0ABU3DCT0</accession>
<keyword evidence="7" id="KW-0503">Monooxygenase</keyword>
<keyword evidence="9" id="KW-0830">Ubiquinone</keyword>
<dbReference type="RefSeq" id="WP_311689002.1">
    <property type="nucleotide sequence ID" value="NZ_JAVRHL010000001.1"/>
</dbReference>
<dbReference type="Pfam" id="PF01494">
    <property type="entry name" value="FAD_binding_3"/>
    <property type="match status" value="1"/>
</dbReference>
<dbReference type="Proteomes" id="UP001265259">
    <property type="component" value="Unassembled WGS sequence"/>
</dbReference>
<comment type="pathway">
    <text evidence="2">Cofactor biosynthesis; ubiquinone biosynthesis.</text>
</comment>
<evidence type="ECO:0000259" key="8">
    <source>
        <dbReference type="Pfam" id="PF01494"/>
    </source>
</evidence>
<dbReference type="PRINTS" id="PR00420">
    <property type="entry name" value="RNGMNOXGNASE"/>
</dbReference>
<name>A0ABU3DCT0_9RHOB</name>
<dbReference type="PANTHER" id="PTHR43876:SF7">
    <property type="entry name" value="UBIQUINONE BIOSYNTHESIS MONOOXYGENASE COQ6, MITOCHONDRIAL"/>
    <property type="match status" value="1"/>
</dbReference>
<dbReference type="SUPFAM" id="SSF51905">
    <property type="entry name" value="FAD/NAD(P)-binding domain"/>
    <property type="match status" value="1"/>
</dbReference>
<dbReference type="InterPro" id="IPR036188">
    <property type="entry name" value="FAD/NAD-bd_sf"/>
</dbReference>
<evidence type="ECO:0000256" key="2">
    <source>
        <dbReference type="ARBA" id="ARBA00004749"/>
    </source>
</evidence>
<keyword evidence="5" id="KW-0274">FAD</keyword>
<dbReference type="NCBIfam" id="TIGR01988">
    <property type="entry name" value="Ubi-OHases"/>
    <property type="match status" value="1"/>
</dbReference>
<evidence type="ECO:0000256" key="3">
    <source>
        <dbReference type="ARBA" id="ARBA00005349"/>
    </source>
</evidence>
<gene>
    <name evidence="9" type="ORF">RM543_01650</name>
</gene>